<name>A0ABQ1UIJ2_9BACT</name>
<evidence type="ECO:0000313" key="1">
    <source>
        <dbReference type="EMBL" id="GGF18902.1"/>
    </source>
</evidence>
<dbReference type="Proteomes" id="UP000632273">
    <property type="component" value="Unassembled WGS sequence"/>
</dbReference>
<reference evidence="2" key="1">
    <citation type="journal article" date="2019" name="Int. J. Syst. Evol. Microbiol.">
        <title>The Global Catalogue of Microorganisms (GCM) 10K type strain sequencing project: providing services to taxonomists for standard genome sequencing and annotation.</title>
        <authorList>
            <consortium name="The Broad Institute Genomics Platform"/>
            <consortium name="The Broad Institute Genome Sequencing Center for Infectious Disease"/>
            <person name="Wu L."/>
            <person name="Ma J."/>
        </authorList>
    </citation>
    <scope>NUCLEOTIDE SEQUENCE [LARGE SCALE GENOMIC DNA]</scope>
    <source>
        <strain evidence="2">CGMCC 1.15197</strain>
    </source>
</reference>
<keyword evidence="2" id="KW-1185">Reference proteome</keyword>
<dbReference type="RefSeq" id="WP_188815136.1">
    <property type="nucleotide sequence ID" value="NZ_BMHT01000006.1"/>
</dbReference>
<comment type="caution">
    <text evidence="1">The sequence shown here is derived from an EMBL/GenBank/DDBJ whole genome shotgun (WGS) entry which is preliminary data.</text>
</comment>
<evidence type="ECO:0000313" key="2">
    <source>
        <dbReference type="Proteomes" id="UP000632273"/>
    </source>
</evidence>
<accession>A0ABQ1UIJ2</accession>
<protein>
    <submittedName>
        <fullName evidence="1">Uncharacterized protein</fullName>
    </submittedName>
</protein>
<dbReference type="EMBL" id="BMHT01000006">
    <property type="protein sequence ID" value="GGF18902.1"/>
    <property type="molecule type" value="Genomic_DNA"/>
</dbReference>
<organism evidence="1 2">
    <name type="scientific">Hymenobacter cavernae</name>
    <dbReference type="NCBI Taxonomy" id="2044852"/>
    <lineage>
        <taxon>Bacteria</taxon>
        <taxon>Pseudomonadati</taxon>
        <taxon>Bacteroidota</taxon>
        <taxon>Cytophagia</taxon>
        <taxon>Cytophagales</taxon>
        <taxon>Hymenobacteraceae</taxon>
        <taxon>Hymenobacter</taxon>
    </lineage>
</organism>
<gene>
    <name evidence="1" type="ORF">GCM10011383_33000</name>
</gene>
<proteinExistence type="predicted"/>
<sequence>MMAQFAHLYPFGQLRYSQSTFLELVTDTEVHRIDFGGKLNFRLQRGTYGPVSFHDEHHPLLNGVQGPSTTLLARPSPHLIANPAALLADIRQELRTQAGEWHDFVRGSWAMWWQRLLAHNIVPNLTRTGGIILENVPIHVAQAVAEICTHHRVETYYHLPTEQQFTHTAPSYKLLLIGRNYVIAQEFFVSTLYGNPSAKLPPRFLKKPR</sequence>